<proteinExistence type="predicted"/>
<sequence>MNQNQNFYISIKFKQKKIDLIEVQDKTDAAQLAIEFCQQHPEYLEYRYRLMKVIEAIILLHKFK</sequence>
<dbReference type="AlphaFoldDB" id="A0A8S1P7Z3"/>
<dbReference type="Proteomes" id="UP000692954">
    <property type="component" value="Unassembled WGS sequence"/>
</dbReference>
<name>A0A8S1P7Z3_9CILI</name>
<evidence type="ECO:0000313" key="2">
    <source>
        <dbReference type="Proteomes" id="UP000692954"/>
    </source>
</evidence>
<keyword evidence="2" id="KW-1185">Reference proteome</keyword>
<dbReference type="EMBL" id="CAJJDN010000071">
    <property type="protein sequence ID" value="CAD8099196.1"/>
    <property type="molecule type" value="Genomic_DNA"/>
</dbReference>
<comment type="caution">
    <text evidence="1">The sequence shown here is derived from an EMBL/GenBank/DDBJ whole genome shotgun (WGS) entry which is preliminary data.</text>
</comment>
<gene>
    <name evidence="1" type="ORF">PSON_ATCC_30995.1.T0710195</name>
</gene>
<organism evidence="1 2">
    <name type="scientific">Paramecium sonneborni</name>
    <dbReference type="NCBI Taxonomy" id="65129"/>
    <lineage>
        <taxon>Eukaryota</taxon>
        <taxon>Sar</taxon>
        <taxon>Alveolata</taxon>
        <taxon>Ciliophora</taxon>
        <taxon>Intramacronucleata</taxon>
        <taxon>Oligohymenophorea</taxon>
        <taxon>Peniculida</taxon>
        <taxon>Parameciidae</taxon>
        <taxon>Paramecium</taxon>
    </lineage>
</organism>
<accession>A0A8S1P7Z3</accession>
<reference evidence="1" key="1">
    <citation type="submission" date="2021-01" db="EMBL/GenBank/DDBJ databases">
        <authorList>
            <consortium name="Genoscope - CEA"/>
            <person name="William W."/>
        </authorList>
    </citation>
    <scope>NUCLEOTIDE SEQUENCE</scope>
</reference>
<evidence type="ECO:0000313" key="1">
    <source>
        <dbReference type="EMBL" id="CAD8099196.1"/>
    </source>
</evidence>
<protein>
    <submittedName>
        <fullName evidence="1">Uncharacterized protein</fullName>
    </submittedName>
</protein>